<comment type="function">
    <text evidence="1 10">Has antibacterial activity.</text>
</comment>
<organism evidence="12 13">
    <name type="scientific">Octodon degus</name>
    <name type="common">Degu</name>
    <name type="synonym">Sciurus degus</name>
    <dbReference type="NCBI Taxonomy" id="10160"/>
    <lineage>
        <taxon>Eukaryota</taxon>
        <taxon>Metazoa</taxon>
        <taxon>Chordata</taxon>
        <taxon>Craniata</taxon>
        <taxon>Vertebrata</taxon>
        <taxon>Euteleostomi</taxon>
        <taxon>Mammalia</taxon>
        <taxon>Eutheria</taxon>
        <taxon>Euarchontoglires</taxon>
        <taxon>Glires</taxon>
        <taxon>Rodentia</taxon>
        <taxon>Hystricomorpha</taxon>
        <taxon>Octodontidae</taxon>
        <taxon>Octodon</taxon>
    </lineage>
</organism>
<feature type="chain" id="PRO_5028501849" description="Beta-defensin" evidence="10">
    <location>
        <begin position="20"/>
        <end position="94"/>
    </location>
</feature>
<evidence type="ECO:0000256" key="8">
    <source>
        <dbReference type="ARBA" id="ARBA00023022"/>
    </source>
</evidence>
<dbReference type="GO" id="GO:0031640">
    <property type="term" value="P:killing of cells of another organism"/>
    <property type="evidence" value="ECO:0007669"/>
    <property type="project" value="Ensembl"/>
</dbReference>
<dbReference type="OMA" id="ISEMGCL"/>
<dbReference type="InParanoid" id="A0A6P3VAK7"/>
<evidence type="ECO:0000256" key="1">
    <source>
        <dbReference type="ARBA" id="ARBA00002878"/>
    </source>
</evidence>
<dbReference type="Proteomes" id="UP000515203">
    <property type="component" value="Unplaced"/>
</dbReference>
<evidence type="ECO:0000256" key="4">
    <source>
        <dbReference type="ARBA" id="ARBA00022525"/>
    </source>
</evidence>
<dbReference type="GeneID" id="105742118"/>
<feature type="signal peptide" evidence="10">
    <location>
        <begin position="1"/>
        <end position="19"/>
    </location>
</feature>
<dbReference type="OrthoDB" id="9831336at2759"/>
<keyword evidence="5 10" id="KW-0929">Antimicrobial</keyword>
<evidence type="ECO:0000313" key="13">
    <source>
        <dbReference type="RefSeq" id="XP_012370100.1"/>
    </source>
</evidence>
<feature type="domain" description="Beta-defensin" evidence="11">
    <location>
        <begin position="23"/>
        <end position="53"/>
    </location>
</feature>
<dbReference type="GO" id="GO:0005576">
    <property type="term" value="C:extracellular region"/>
    <property type="evidence" value="ECO:0007669"/>
    <property type="project" value="UniProtKB-SubCell"/>
</dbReference>
<name>A0A6P3VAK7_OCTDE</name>
<evidence type="ECO:0000313" key="12">
    <source>
        <dbReference type="Proteomes" id="UP000515203"/>
    </source>
</evidence>
<dbReference type="GO" id="GO:0050829">
    <property type="term" value="P:defense response to Gram-negative bacterium"/>
    <property type="evidence" value="ECO:0007669"/>
    <property type="project" value="Ensembl"/>
</dbReference>
<evidence type="ECO:0000256" key="10">
    <source>
        <dbReference type="RuleBase" id="RU231113"/>
    </source>
</evidence>
<evidence type="ECO:0000256" key="5">
    <source>
        <dbReference type="ARBA" id="ARBA00022529"/>
    </source>
</evidence>
<dbReference type="GO" id="GO:0050830">
    <property type="term" value="P:defense response to Gram-positive bacterium"/>
    <property type="evidence" value="ECO:0007669"/>
    <property type="project" value="Ensembl"/>
</dbReference>
<accession>A0A6P3VAK7</accession>
<comment type="similarity">
    <text evidence="3 10">Belongs to the beta-defensin family.</text>
</comment>
<evidence type="ECO:0000256" key="9">
    <source>
        <dbReference type="ARBA" id="ARBA00023157"/>
    </source>
</evidence>
<keyword evidence="7 10" id="KW-0211">Defensin</keyword>
<dbReference type="CTD" id="245939"/>
<protein>
    <recommendedName>
        <fullName evidence="10">Beta-defensin</fullName>
    </recommendedName>
</protein>
<dbReference type="FunCoup" id="A0A6P3VAK7">
    <property type="interactions" value="1"/>
</dbReference>
<sequence>MKLFLVLIVLLAHVLTAGAKPPRCFNNVAGYCRKKCKIGEISEVGCLHGKLCCVNEEENKKYHKLQQPPPRPEQKPEAVSDYVVYPTVTLVSIL</sequence>
<dbReference type="InterPro" id="IPR050544">
    <property type="entry name" value="Beta-defensin"/>
</dbReference>
<evidence type="ECO:0000259" key="11">
    <source>
        <dbReference type="Pfam" id="PF13841"/>
    </source>
</evidence>
<keyword evidence="12" id="KW-1185">Reference proteome</keyword>
<dbReference type="AlphaFoldDB" id="A0A6P3VAK7"/>
<keyword evidence="4 10" id="KW-0964">Secreted</keyword>
<proteinExistence type="inferred from homology"/>
<evidence type="ECO:0000256" key="2">
    <source>
        <dbReference type="ARBA" id="ARBA00004613"/>
    </source>
</evidence>
<evidence type="ECO:0000256" key="6">
    <source>
        <dbReference type="ARBA" id="ARBA00022729"/>
    </source>
</evidence>
<dbReference type="PANTHER" id="PTHR15001:SF3">
    <property type="entry name" value="BETA-DEFENSIN 123"/>
    <property type="match status" value="1"/>
</dbReference>
<keyword evidence="8 10" id="KW-0044">Antibiotic</keyword>
<dbReference type="RefSeq" id="XP_012370100.1">
    <property type="nucleotide sequence ID" value="XM_012514646.2"/>
</dbReference>
<dbReference type="Pfam" id="PF13841">
    <property type="entry name" value="Defensin_beta_2"/>
    <property type="match status" value="1"/>
</dbReference>
<comment type="subcellular location">
    <subcellularLocation>
        <location evidence="2 10">Secreted</location>
    </subcellularLocation>
</comment>
<dbReference type="PANTHER" id="PTHR15001">
    <property type="entry name" value="BETA-DEFENSIN 123-RELATED"/>
    <property type="match status" value="1"/>
</dbReference>
<gene>
    <name evidence="13" type="primary">Defb128</name>
</gene>
<dbReference type="InterPro" id="IPR025933">
    <property type="entry name" value="Beta_defensin_dom"/>
</dbReference>
<keyword evidence="9" id="KW-1015">Disulfide bond</keyword>
<reference evidence="13" key="1">
    <citation type="submission" date="2025-08" db="UniProtKB">
        <authorList>
            <consortium name="RefSeq"/>
        </authorList>
    </citation>
    <scope>IDENTIFICATION</scope>
</reference>
<dbReference type="GO" id="GO:0045087">
    <property type="term" value="P:innate immune response"/>
    <property type="evidence" value="ECO:0007669"/>
    <property type="project" value="InterPro"/>
</dbReference>
<keyword evidence="6 10" id="KW-0732">Signal</keyword>
<evidence type="ECO:0000256" key="7">
    <source>
        <dbReference type="ARBA" id="ARBA00022940"/>
    </source>
</evidence>
<evidence type="ECO:0000256" key="3">
    <source>
        <dbReference type="ARBA" id="ARBA00007371"/>
    </source>
</evidence>